<name>A0A347UD22_9RHOB</name>
<dbReference type="PROSITE" id="PS51755">
    <property type="entry name" value="OMPR_PHOB"/>
    <property type="match status" value="1"/>
</dbReference>
<keyword evidence="6" id="KW-0805">Transcription regulation</keyword>
<dbReference type="InterPro" id="IPR001789">
    <property type="entry name" value="Sig_transdc_resp-reg_receiver"/>
</dbReference>
<dbReference type="InterPro" id="IPR039420">
    <property type="entry name" value="WalR-like"/>
</dbReference>
<dbReference type="SUPFAM" id="SSF46894">
    <property type="entry name" value="C-terminal effector domain of the bipartite response regulators"/>
    <property type="match status" value="1"/>
</dbReference>
<dbReference type="GO" id="GO:0000976">
    <property type="term" value="F:transcription cis-regulatory region binding"/>
    <property type="evidence" value="ECO:0007669"/>
    <property type="project" value="TreeGrafter"/>
</dbReference>
<keyword evidence="4 10" id="KW-0597">Phosphoprotein</keyword>
<dbReference type="GO" id="GO:0032993">
    <property type="term" value="C:protein-DNA complex"/>
    <property type="evidence" value="ECO:0007669"/>
    <property type="project" value="TreeGrafter"/>
</dbReference>
<dbReference type="RefSeq" id="WP_118941408.1">
    <property type="nucleotide sequence ID" value="NZ_CP032125.1"/>
</dbReference>
<evidence type="ECO:0000256" key="4">
    <source>
        <dbReference type="ARBA" id="ARBA00022553"/>
    </source>
</evidence>
<keyword evidence="3" id="KW-0678">Repressor</keyword>
<dbReference type="CDD" id="cd00383">
    <property type="entry name" value="trans_reg_C"/>
    <property type="match status" value="1"/>
</dbReference>
<reference evidence="14 15" key="1">
    <citation type="submission" date="2018-09" db="EMBL/GenBank/DDBJ databases">
        <title>Profundibacter amoris BAR1 gen. nov., sp. nov., a new member of the Roseobacter clade isolated at Lokis Castle Vent Field on the Arctic Mid-Oceanic Ridge.</title>
        <authorList>
            <person name="Le Moine Bauer S."/>
            <person name="Sjoeberg A.G."/>
            <person name="L'Haridon S."/>
            <person name="Stokke R."/>
            <person name="Roalkvam I."/>
            <person name="Steen I.H."/>
            <person name="Dahle H."/>
        </authorList>
    </citation>
    <scope>NUCLEOTIDE SEQUENCE [LARGE SCALE GENOMIC DNA]</scope>
    <source>
        <strain evidence="14 15">BAR1</strain>
    </source>
</reference>
<evidence type="ECO:0000256" key="11">
    <source>
        <dbReference type="PROSITE-ProRule" id="PRU01091"/>
    </source>
</evidence>
<dbReference type="GO" id="GO:0006355">
    <property type="term" value="P:regulation of DNA-templated transcription"/>
    <property type="evidence" value="ECO:0007669"/>
    <property type="project" value="InterPro"/>
</dbReference>
<keyword evidence="5" id="KW-0902">Two-component regulatory system</keyword>
<dbReference type="InterPro" id="IPR036388">
    <property type="entry name" value="WH-like_DNA-bd_sf"/>
</dbReference>
<keyword evidence="8" id="KW-0010">Activator</keyword>
<keyword evidence="2" id="KW-0963">Cytoplasm</keyword>
<evidence type="ECO:0000256" key="5">
    <source>
        <dbReference type="ARBA" id="ARBA00023012"/>
    </source>
</evidence>
<feature type="modified residue" description="4-aspartylphosphate" evidence="10">
    <location>
        <position position="54"/>
    </location>
</feature>
<dbReference type="InterPro" id="IPR016032">
    <property type="entry name" value="Sig_transdc_resp-reg_C-effctor"/>
</dbReference>
<evidence type="ECO:0000256" key="9">
    <source>
        <dbReference type="ARBA" id="ARBA00023163"/>
    </source>
</evidence>
<evidence type="ECO:0000256" key="8">
    <source>
        <dbReference type="ARBA" id="ARBA00023159"/>
    </source>
</evidence>
<dbReference type="InterPro" id="IPR001867">
    <property type="entry name" value="OmpR/PhoB-type_DNA-bd"/>
</dbReference>
<evidence type="ECO:0000313" key="14">
    <source>
        <dbReference type="EMBL" id="AXX96750.1"/>
    </source>
</evidence>
<dbReference type="OrthoDB" id="9802426at2"/>
<dbReference type="Gene3D" id="3.40.50.2300">
    <property type="match status" value="1"/>
</dbReference>
<dbReference type="Proteomes" id="UP000261704">
    <property type="component" value="Chromosome"/>
</dbReference>
<dbReference type="InterPro" id="IPR011006">
    <property type="entry name" value="CheY-like_superfamily"/>
</dbReference>
<dbReference type="AlphaFoldDB" id="A0A347UD22"/>
<dbReference type="PANTHER" id="PTHR48111:SF55">
    <property type="entry name" value="AEROBIC RESPIRATION CONTROL PROTEIN ARCA"/>
    <property type="match status" value="1"/>
</dbReference>
<dbReference type="PANTHER" id="PTHR48111">
    <property type="entry name" value="REGULATOR OF RPOS"/>
    <property type="match status" value="1"/>
</dbReference>
<evidence type="ECO:0000313" key="15">
    <source>
        <dbReference type="Proteomes" id="UP000261704"/>
    </source>
</evidence>
<accession>A0A347UD22</accession>
<dbReference type="GO" id="GO:0005829">
    <property type="term" value="C:cytosol"/>
    <property type="evidence" value="ECO:0007669"/>
    <property type="project" value="TreeGrafter"/>
</dbReference>
<proteinExistence type="predicted"/>
<sequence>MQKELILVVDDDPQITSFLKRYLEKQGYNVECASDGREMQAVLDRKKVDLVILDIGLPGKSGLDITRDIRRDSNLPILVLSGSSETFDRVVGLEFGADDYMVKPYEPRELLARVRTILRRAKPAEQVSAKAILYQFDNWSVNQNERSLSRIDSGEVEPLTTTEFEILYMFVTNPHTVFNRNQLLDAARGRESFAGDRAIDVHIMRLRKKLESGPDGGEYIKTIHGIGYSFIATVNKVSA</sequence>
<dbReference type="Gene3D" id="6.10.250.690">
    <property type="match status" value="1"/>
</dbReference>
<organism evidence="14 15">
    <name type="scientific">Profundibacter amoris</name>
    <dbReference type="NCBI Taxonomy" id="2171755"/>
    <lineage>
        <taxon>Bacteria</taxon>
        <taxon>Pseudomonadati</taxon>
        <taxon>Pseudomonadota</taxon>
        <taxon>Alphaproteobacteria</taxon>
        <taxon>Rhodobacterales</taxon>
        <taxon>Paracoccaceae</taxon>
        <taxon>Profundibacter</taxon>
    </lineage>
</organism>
<dbReference type="FunFam" id="3.40.50.2300:FF:000001">
    <property type="entry name" value="DNA-binding response regulator PhoB"/>
    <property type="match status" value="1"/>
</dbReference>
<gene>
    <name evidence="14" type="ORF">BAR1_01625</name>
</gene>
<feature type="DNA-binding region" description="OmpR/PhoB-type" evidence="11">
    <location>
        <begin position="131"/>
        <end position="232"/>
    </location>
</feature>
<evidence type="ECO:0000259" key="13">
    <source>
        <dbReference type="PROSITE" id="PS51755"/>
    </source>
</evidence>
<feature type="domain" description="OmpR/PhoB-type" evidence="13">
    <location>
        <begin position="131"/>
        <end position="232"/>
    </location>
</feature>
<dbReference type="Gene3D" id="1.10.10.10">
    <property type="entry name" value="Winged helix-like DNA-binding domain superfamily/Winged helix DNA-binding domain"/>
    <property type="match status" value="1"/>
</dbReference>
<dbReference type="Pfam" id="PF00072">
    <property type="entry name" value="Response_reg"/>
    <property type="match status" value="1"/>
</dbReference>
<dbReference type="SUPFAM" id="SSF52172">
    <property type="entry name" value="CheY-like"/>
    <property type="match status" value="1"/>
</dbReference>
<evidence type="ECO:0000256" key="10">
    <source>
        <dbReference type="PROSITE-ProRule" id="PRU00169"/>
    </source>
</evidence>
<keyword evidence="15" id="KW-1185">Reference proteome</keyword>
<keyword evidence="7 11" id="KW-0238">DNA-binding</keyword>
<dbReference type="EMBL" id="CP032125">
    <property type="protein sequence ID" value="AXX96750.1"/>
    <property type="molecule type" value="Genomic_DNA"/>
</dbReference>
<dbReference type="SMART" id="SM00862">
    <property type="entry name" value="Trans_reg_C"/>
    <property type="match status" value="1"/>
</dbReference>
<evidence type="ECO:0000259" key="12">
    <source>
        <dbReference type="PROSITE" id="PS50110"/>
    </source>
</evidence>
<dbReference type="PROSITE" id="PS50110">
    <property type="entry name" value="RESPONSE_REGULATORY"/>
    <property type="match status" value="1"/>
</dbReference>
<dbReference type="SMART" id="SM00448">
    <property type="entry name" value="REC"/>
    <property type="match status" value="1"/>
</dbReference>
<protein>
    <submittedName>
        <fullName evidence="14">DNA-binding response regulator</fullName>
    </submittedName>
</protein>
<feature type="domain" description="Response regulatory" evidence="12">
    <location>
        <begin position="5"/>
        <end position="118"/>
    </location>
</feature>
<evidence type="ECO:0000256" key="7">
    <source>
        <dbReference type="ARBA" id="ARBA00023125"/>
    </source>
</evidence>
<dbReference type="KEGG" id="pamo:BAR1_01625"/>
<evidence type="ECO:0000256" key="2">
    <source>
        <dbReference type="ARBA" id="ARBA00022490"/>
    </source>
</evidence>
<evidence type="ECO:0000256" key="3">
    <source>
        <dbReference type="ARBA" id="ARBA00022491"/>
    </source>
</evidence>
<evidence type="ECO:0000256" key="1">
    <source>
        <dbReference type="ARBA" id="ARBA00004496"/>
    </source>
</evidence>
<dbReference type="Pfam" id="PF00486">
    <property type="entry name" value="Trans_reg_C"/>
    <property type="match status" value="1"/>
</dbReference>
<evidence type="ECO:0000256" key="6">
    <source>
        <dbReference type="ARBA" id="ARBA00023015"/>
    </source>
</evidence>
<keyword evidence="9" id="KW-0804">Transcription</keyword>
<dbReference type="GO" id="GO:0000156">
    <property type="term" value="F:phosphorelay response regulator activity"/>
    <property type="evidence" value="ECO:0007669"/>
    <property type="project" value="TreeGrafter"/>
</dbReference>
<comment type="subcellular location">
    <subcellularLocation>
        <location evidence="1">Cytoplasm</location>
    </subcellularLocation>
</comment>